<comment type="cofactor">
    <cofactor evidence="1">
        <name>FAD</name>
        <dbReference type="ChEBI" id="CHEBI:57692"/>
    </cofactor>
</comment>
<keyword evidence="4" id="KW-0274">FAD</keyword>
<dbReference type="eggNOG" id="COG2303">
    <property type="taxonomic scope" value="Bacteria"/>
</dbReference>
<dbReference type="Pfam" id="PF00732">
    <property type="entry name" value="GMC_oxred_N"/>
    <property type="match status" value="1"/>
</dbReference>
<comment type="similarity">
    <text evidence="2">Belongs to the GMC oxidoreductase family.</text>
</comment>
<gene>
    <name evidence="8" type="ORF">M947_01460</name>
</gene>
<evidence type="ECO:0000256" key="4">
    <source>
        <dbReference type="ARBA" id="ARBA00022827"/>
    </source>
</evidence>
<keyword evidence="3" id="KW-0285">Flavoprotein</keyword>
<protein>
    <recommendedName>
        <fullName evidence="10">Oxidoreductase</fullName>
    </recommendedName>
</protein>
<dbReference type="InterPro" id="IPR051473">
    <property type="entry name" value="P2Ox-like"/>
</dbReference>
<accession>T0L3R8</accession>
<evidence type="ECO:0000313" key="8">
    <source>
        <dbReference type="EMBL" id="EQB40493.1"/>
    </source>
</evidence>
<dbReference type="GO" id="GO:0016614">
    <property type="term" value="F:oxidoreductase activity, acting on CH-OH group of donors"/>
    <property type="evidence" value="ECO:0007669"/>
    <property type="project" value="InterPro"/>
</dbReference>
<dbReference type="PANTHER" id="PTHR42784:SF1">
    <property type="entry name" value="PYRANOSE 2-OXIDASE"/>
    <property type="match status" value="1"/>
</dbReference>
<evidence type="ECO:0008006" key="10">
    <source>
        <dbReference type="Google" id="ProtNLM"/>
    </source>
</evidence>
<dbReference type="PATRIC" id="fig|1172190.3.peg.280"/>
<feature type="domain" description="Glucose-methanol-choline oxidoreductase N-terminal" evidence="6">
    <location>
        <begin position="177"/>
        <end position="313"/>
    </location>
</feature>
<dbReference type="GO" id="GO:0050660">
    <property type="term" value="F:flavin adenine dinucleotide binding"/>
    <property type="evidence" value="ECO:0007669"/>
    <property type="project" value="InterPro"/>
</dbReference>
<feature type="domain" description="Glucose-methanol-choline oxidoreductase C-terminal" evidence="7">
    <location>
        <begin position="423"/>
        <end position="537"/>
    </location>
</feature>
<dbReference type="STRING" id="1172190.M947_01460"/>
<evidence type="ECO:0000256" key="5">
    <source>
        <dbReference type="ARBA" id="ARBA00023002"/>
    </source>
</evidence>
<sequence>MTYDVCIIGSGAGGAPIAYELSNAGFNVVVLEKGKDYKEEDFNKDELAVCRRDIFTPSLKEEQHVINERDADDSIVRYEGSKYNWNFWNGSMVGGSSNLMSGYFHRMKPNDFKLKSVYGEIDGANVVDWPISYEDLEPYYTKVEKIVGVSGKIVKHKFLEPRSTPNFPYPALAVNSATQWFDDACKSLSYESIPTPRAILPLNAQGRQGCSYSNFCGSYGCATGAKGSARAALLQKCSATIITEAFVYKLESDDKKVTKAHYYDKNRVSHIVEAKIFVVAAQAIESSRLLLNSKNKFFPNGLANNSGQVGKNLIFSAGGVGSGRFNFETLSQKQQKELMQVGLFFNRSLQDWYEYDENGKKYKGGTIDFLFEHANIISRATREFYNDNGELIWGEKLSDKIHKRLTNSRVLTFEVFNDWLPSNYCFVSVDDKLKDKFDMPVGVINLYGHPHDIKVGTYLANKAIKVLQKMGASDVSMSISSSPPPNLVAGGCRFGKYAKASVLDVNCKAHELKNLYVTDASFMPTGGSVPYTWTIYANSFRVAKHLVSRLDALNNY</sequence>
<proteinExistence type="inferred from homology"/>
<dbReference type="InterPro" id="IPR036188">
    <property type="entry name" value="FAD/NAD-bd_sf"/>
</dbReference>
<evidence type="ECO:0000313" key="9">
    <source>
        <dbReference type="Proteomes" id="UP000015520"/>
    </source>
</evidence>
<dbReference type="Gene3D" id="3.50.50.60">
    <property type="entry name" value="FAD/NAD(P)-binding domain"/>
    <property type="match status" value="2"/>
</dbReference>
<dbReference type="InterPro" id="IPR000172">
    <property type="entry name" value="GMC_OxRdtase_N"/>
</dbReference>
<reference evidence="8 9" key="1">
    <citation type="submission" date="2013-07" db="EMBL/GenBank/DDBJ databases">
        <title>Sulfurimonas hongkongensis AST-10 Genome Sequencing.</title>
        <authorList>
            <person name="Cai L."/>
            <person name="Zhang T."/>
        </authorList>
    </citation>
    <scope>NUCLEOTIDE SEQUENCE [LARGE SCALE GENOMIC DNA]</scope>
    <source>
        <strain evidence="8 9">AST-10</strain>
    </source>
</reference>
<dbReference type="SUPFAM" id="SSF51905">
    <property type="entry name" value="FAD/NAD(P)-binding domain"/>
    <property type="match status" value="1"/>
</dbReference>
<evidence type="ECO:0000259" key="6">
    <source>
        <dbReference type="Pfam" id="PF00732"/>
    </source>
</evidence>
<dbReference type="Pfam" id="PF13450">
    <property type="entry name" value="NAD_binding_8"/>
    <property type="match status" value="1"/>
</dbReference>
<name>T0L3R8_9BACT</name>
<evidence type="ECO:0000256" key="2">
    <source>
        <dbReference type="ARBA" id="ARBA00010790"/>
    </source>
</evidence>
<dbReference type="InterPro" id="IPR007867">
    <property type="entry name" value="GMC_OxRtase_C"/>
</dbReference>
<dbReference type="Proteomes" id="UP000015520">
    <property type="component" value="Unassembled WGS sequence"/>
</dbReference>
<keyword evidence="9" id="KW-1185">Reference proteome</keyword>
<dbReference type="RefSeq" id="WP_021286573.1">
    <property type="nucleotide sequence ID" value="NZ_AUPZ01000002.1"/>
</dbReference>
<dbReference type="OrthoDB" id="9787779at2"/>
<dbReference type="EMBL" id="AUPZ01000002">
    <property type="protein sequence ID" value="EQB40493.1"/>
    <property type="molecule type" value="Genomic_DNA"/>
</dbReference>
<evidence type="ECO:0000256" key="3">
    <source>
        <dbReference type="ARBA" id="ARBA00022630"/>
    </source>
</evidence>
<comment type="caution">
    <text evidence="8">The sequence shown here is derived from an EMBL/GenBank/DDBJ whole genome shotgun (WGS) entry which is preliminary data.</text>
</comment>
<evidence type="ECO:0000256" key="1">
    <source>
        <dbReference type="ARBA" id="ARBA00001974"/>
    </source>
</evidence>
<evidence type="ECO:0000259" key="7">
    <source>
        <dbReference type="Pfam" id="PF05199"/>
    </source>
</evidence>
<dbReference type="PANTHER" id="PTHR42784">
    <property type="entry name" value="PYRANOSE 2-OXIDASE"/>
    <property type="match status" value="1"/>
</dbReference>
<dbReference type="AlphaFoldDB" id="T0L3R8"/>
<dbReference type="Pfam" id="PF05199">
    <property type="entry name" value="GMC_oxred_C"/>
    <property type="match status" value="1"/>
</dbReference>
<keyword evidence="5" id="KW-0560">Oxidoreductase</keyword>
<organism evidence="8 9">
    <name type="scientific">Sulfurimonas hongkongensis</name>
    <dbReference type="NCBI Taxonomy" id="1172190"/>
    <lineage>
        <taxon>Bacteria</taxon>
        <taxon>Pseudomonadati</taxon>
        <taxon>Campylobacterota</taxon>
        <taxon>Epsilonproteobacteria</taxon>
        <taxon>Campylobacterales</taxon>
        <taxon>Sulfurimonadaceae</taxon>
        <taxon>Sulfurimonas</taxon>
    </lineage>
</organism>